<protein>
    <submittedName>
        <fullName evidence="1">Uncharacterized protein</fullName>
    </submittedName>
</protein>
<feature type="non-terminal residue" evidence="1">
    <location>
        <position position="1"/>
    </location>
</feature>
<comment type="caution">
    <text evidence="1">The sequence shown here is derived from an EMBL/GenBank/DDBJ whole genome shotgun (WGS) entry which is preliminary data.</text>
</comment>
<accession>A0AAD8B3H4</accession>
<dbReference type="AlphaFoldDB" id="A0AAD8B3H4"/>
<reference evidence="1" key="1">
    <citation type="journal article" date="2023" name="PLoS Negl. Trop. Dis.">
        <title>A genome sequence for Biomphalaria pfeifferi, the major vector snail for the human-infecting parasite Schistosoma mansoni.</title>
        <authorList>
            <person name="Bu L."/>
            <person name="Lu L."/>
            <person name="Laidemitt M.R."/>
            <person name="Zhang S.M."/>
            <person name="Mutuku M."/>
            <person name="Mkoji G."/>
            <person name="Steinauer M."/>
            <person name="Loker E.S."/>
        </authorList>
    </citation>
    <scope>NUCLEOTIDE SEQUENCE</scope>
    <source>
        <strain evidence="1">KasaAsao</strain>
    </source>
</reference>
<organism evidence="1 2">
    <name type="scientific">Biomphalaria pfeifferi</name>
    <name type="common">Bloodfluke planorb</name>
    <name type="synonym">Freshwater snail</name>
    <dbReference type="NCBI Taxonomy" id="112525"/>
    <lineage>
        <taxon>Eukaryota</taxon>
        <taxon>Metazoa</taxon>
        <taxon>Spiralia</taxon>
        <taxon>Lophotrochozoa</taxon>
        <taxon>Mollusca</taxon>
        <taxon>Gastropoda</taxon>
        <taxon>Heterobranchia</taxon>
        <taxon>Euthyneura</taxon>
        <taxon>Panpulmonata</taxon>
        <taxon>Hygrophila</taxon>
        <taxon>Lymnaeoidea</taxon>
        <taxon>Planorbidae</taxon>
        <taxon>Biomphalaria</taxon>
    </lineage>
</organism>
<evidence type="ECO:0000313" key="2">
    <source>
        <dbReference type="Proteomes" id="UP001233172"/>
    </source>
</evidence>
<dbReference type="Proteomes" id="UP001233172">
    <property type="component" value="Unassembled WGS sequence"/>
</dbReference>
<proteinExistence type="predicted"/>
<feature type="non-terminal residue" evidence="1">
    <location>
        <position position="61"/>
    </location>
</feature>
<keyword evidence="2" id="KW-1185">Reference proteome</keyword>
<sequence length="61" mass="7221">FLLKNRVDECDLSKTKVLMITDSEAEQQKSPKTEKQVDRIYFQLEKDPDTCQFILDDNLKK</sequence>
<reference evidence="1" key="2">
    <citation type="submission" date="2023-04" db="EMBL/GenBank/DDBJ databases">
        <authorList>
            <person name="Bu L."/>
            <person name="Lu L."/>
            <person name="Laidemitt M.R."/>
            <person name="Zhang S.M."/>
            <person name="Mutuku M."/>
            <person name="Mkoji G."/>
            <person name="Steinauer M."/>
            <person name="Loker E.S."/>
        </authorList>
    </citation>
    <scope>NUCLEOTIDE SEQUENCE</scope>
    <source>
        <strain evidence="1">KasaAsao</strain>
        <tissue evidence="1">Whole Snail</tissue>
    </source>
</reference>
<evidence type="ECO:0000313" key="1">
    <source>
        <dbReference type="EMBL" id="KAK0047326.1"/>
    </source>
</evidence>
<gene>
    <name evidence="1" type="ORF">Bpfe_023310</name>
</gene>
<dbReference type="EMBL" id="JASAOG010000153">
    <property type="protein sequence ID" value="KAK0047326.1"/>
    <property type="molecule type" value="Genomic_DNA"/>
</dbReference>
<name>A0AAD8B3H4_BIOPF</name>